<evidence type="ECO:0000256" key="1">
    <source>
        <dbReference type="SAM" id="Phobius"/>
    </source>
</evidence>
<gene>
    <name evidence="2" type="ORF">SAMN05192546_11063</name>
</gene>
<feature type="transmembrane region" description="Helical" evidence="1">
    <location>
        <begin position="75"/>
        <end position="92"/>
    </location>
</feature>
<dbReference type="InterPro" id="IPR024529">
    <property type="entry name" value="ECF_trnsprt_substrate-spec"/>
</dbReference>
<dbReference type="Gene3D" id="1.10.1760.20">
    <property type="match status" value="1"/>
</dbReference>
<proteinExistence type="predicted"/>
<dbReference type="RefSeq" id="WP_093315122.1">
    <property type="nucleotide sequence ID" value="NZ_FNPV01000010.1"/>
</dbReference>
<dbReference type="EMBL" id="FNPV01000010">
    <property type="protein sequence ID" value="SDZ15783.1"/>
    <property type="molecule type" value="Genomic_DNA"/>
</dbReference>
<keyword evidence="1" id="KW-0472">Membrane</keyword>
<dbReference type="Proteomes" id="UP000199230">
    <property type="component" value="Unassembled WGS sequence"/>
</dbReference>
<evidence type="ECO:0008006" key="4">
    <source>
        <dbReference type="Google" id="ProtNLM"/>
    </source>
</evidence>
<organism evidence="2 3">
    <name type="scientific">Tindallia californiensis</name>
    <dbReference type="NCBI Taxonomy" id="159292"/>
    <lineage>
        <taxon>Bacteria</taxon>
        <taxon>Bacillati</taxon>
        <taxon>Bacillota</taxon>
        <taxon>Clostridia</taxon>
        <taxon>Peptostreptococcales</taxon>
        <taxon>Tindalliaceae</taxon>
        <taxon>Tindallia</taxon>
    </lineage>
</organism>
<keyword evidence="1" id="KW-1133">Transmembrane helix</keyword>
<name>A0A1H3QR72_9FIRM</name>
<feature type="transmembrane region" description="Helical" evidence="1">
    <location>
        <begin position="138"/>
        <end position="166"/>
    </location>
</feature>
<dbReference type="AlphaFoldDB" id="A0A1H3QR72"/>
<feature type="transmembrane region" description="Helical" evidence="1">
    <location>
        <begin position="12"/>
        <end position="37"/>
    </location>
</feature>
<dbReference type="OrthoDB" id="9815422at2"/>
<sequence>MNNKNTRELVWGAMLIAVGVVLPIAFHAVGGAGPVFLPMHLPVFFAGIMLNPYLAGVVGFLTPFISSMLTGMPPLFPMMPIMMMELATYGFVTSHLVYQKNRRLLPALCISMVAGRMVAGFTVWGLSWFFAVALPGPILFLSGSILTGIPGILIQLIFIPSVIGIISLRKKEVGYR</sequence>
<reference evidence="2 3" key="1">
    <citation type="submission" date="2016-10" db="EMBL/GenBank/DDBJ databases">
        <authorList>
            <person name="de Groot N.N."/>
        </authorList>
    </citation>
    <scope>NUCLEOTIDE SEQUENCE [LARGE SCALE GENOMIC DNA]</scope>
    <source>
        <strain evidence="2 3">APO</strain>
    </source>
</reference>
<dbReference type="Pfam" id="PF12822">
    <property type="entry name" value="ECF_trnsprt"/>
    <property type="match status" value="1"/>
</dbReference>
<accession>A0A1H3QR72</accession>
<dbReference type="STRING" id="159292.SAMN05192546_11063"/>
<evidence type="ECO:0000313" key="2">
    <source>
        <dbReference type="EMBL" id="SDZ15783.1"/>
    </source>
</evidence>
<keyword evidence="1" id="KW-0812">Transmembrane</keyword>
<evidence type="ECO:0000313" key="3">
    <source>
        <dbReference type="Proteomes" id="UP000199230"/>
    </source>
</evidence>
<feature type="transmembrane region" description="Helical" evidence="1">
    <location>
        <begin position="44"/>
        <end position="69"/>
    </location>
</feature>
<protein>
    <recommendedName>
        <fullName evidence="4">Niacin transporter</fullName>
    </recommendedName>
</protein>
<dbReference type="GO" id="GO:0022857">
    <property type="term" value="F:transmembrane transporter activity"/>
    <property type="evidence" value="ECO:0007669"/>
    <property type="project" value="InterPro"/>
</dbReference>
<keyword evidence="3" id="KW-1185">Reference proteome</keyword>